<evidence type="ECO:0000256" key="4">
    <source>
        <dbReference type="ARBA" id="ARBA00023136"/>
    </source>
</evidence>
<evidence type="ECO:0000256" key="1">
    <source>
        <dbReference type="ARBA" id="ARBA00004141"/>
    </source>
</evidence>
<feature type="transmembrane region" description="Helical" evidence="5">
    <location>
        <begin position="109"/>
        <end position="136"/>
    </location>
</feature>
<evidence type="ECO:0000313" key="7">
    <source>
        <dbReference type="EMBL" id="MFC3229716.1"/>
    </source>
</evidence>
<evidence type="ECO:0000256" key="5">
    <source>
        <dbReference type="SAM" id="Phobius"/>
    </source>
</evidence>
<gene>
    <name evidence="7" type="ORF">ACFOGJ_20880</name>
</gene>
<feature type="transmembrane region" description="Helical" evidence="5">
    <location>
        <begin position="16"/>
        <end position="40"/>
    </location>
</feature>
<dbReference type="Proteomes" id="UP001595528">
    <property type="component" value="Unassembled WGS sequence"/>
</dbReference>
<feature type="domain" description="Major facilitator superfamily (MFS) profile" evidence="6">
    <location>
        <begin position="18"/>
        <end position="468"/>
    </location>
</feature>
<dbReference type="InterPro" id="IPR020846">
    <property type="entry name" value="MFS_dom"/>
</dbReference>
<feature type="transmembrane region" description="Helical" evidence="5">
    <location>
        <begin position="316"/>
        <end position="337"/>
    </location>
</feature>
<comment type="subcellular location">
    <subcellularLocation>
        <location evidence="1">Membrane</location>
        <topology evidence="1">Multi-pass membrane protein</topology>
    </subcellularLocation>
</comment>
<dbReference type="PROSITE" id="PS50850">
    <property type="entry name" value="MFS"/>
    <property type="match status" value="1"/>
</dbReference>
<feature type="transmembrane region" description="Helical" evidence="5">
    <location>
        <begin position="446"/>
        <end position="465"/>
    </location>
</feature>
<name>A0ABV7L5P4_9PROT</name>
<keyword evidence="3 5" id="KW-1133">Transmembrane helix</keyword>
<protein>
    <submittedName>
        <fullName evidence="7">MFS transporter</fullName>
    </submittedName>
</protein>
<reference evidence="8" key="1">
    <citation type="journal article" date="2019" name="Int. J. Syst. Evol. Microbiol.">
        <title>The Global Catalogue of Microorganisms (GCM) 10K type strain sequencing project: providing services to taxonomists for standard genome sequencing and annotation.</title>
        <authorList>
            <consortium name="The Broad Institute Genomics Platform"/>
            <consortium name="The Broad Institute Genome Sequencing Center for Infectious Disease"/>
            <person name="Wu L."/>
            <person name="Ma J."/>
        </authorList>
    </citation>
    <scope>NUCLEOTIDE SEQUENCE [LARGE SCALE GENOMIC DNA]</scope>
    <source>
        <strain evidence="8">KCTC 42964</strain>
    </source>
</reference>
<feature type="transmembrane region" description="Helical" evidence="5">
    <location>
        <begin position="148"/>
        <end position="167"/>
    </location>
</feature>
<sequence>MPDGARAAAGRQSADWWLVIALTAASALVLFDVTAFGVALPSLRAELGLGPAVAGWAVNAYIVAVTALTALGGRLADRLDRVRVFQAGAAVFALASLACGLTPDLPGLAAPWLIAFRALQGAGGAVMLPAAMAAVVAAVPADMRGRAISVFIGAGQVFFILGPVLGGLMTEQLSWRMIFLVALPLAAAAIAMTRARAASRSVRTEGGGGPLLRWTAIPLILGLALLVLGLERGADWGWLSPATLGTVALGLASLAVMVWREWGVADPLVQLHLLRRRDFAMQMPTLWLLQTVTIGILTFAPIYFERLMGLSPGTTGFVMLAFVGGWAGMVPVAGWLYDRIGPAWPKLAGAVLALAGLAWWGWSLPGMDLAVQLPAMLLSGIGVGLSLLPAGTAAISAAPADGHAATVGLIQTVRQSGGIFAVALLGGLFLAHGADSGTAVAAAQTGFAIMIAAAALNLPVALAGLRGR</sequence>
<dbReference type="SUPFAM" id="SSF103473">
    <property type="entry name" value="MFS general substrate transporter"/>
    <property type="match status" value="1"/>
</dbReference>
<dbReference type="Gene3D" id="1.20.1250.20">
    <property type="entry name" value="MFS general substrate transporter like domains"/>
    <property type="match status" value="1"/>
</dbReference>
<feature type="transmembrane region" description="Helical" evidence="5">
    <location>
        <begin position="416"/>
        <end position="434"/>
    </location>
</feature>
<dbReference type="EMBL" id="JBHRTR010000034">
    <property type="protein sequence ID" value="MFC3229716.1"/>
    <property type="molecule type" value="Genomic_DNA"/>
</dbReference>
<feature type="transmembrane region" description="Helical" evidence="5">
    <location>
        <begin position="173"/>
        <end position="191"/>
    </location>
</feature>
<proteinExistence type="predicted"/>
<feature type="transmembrane region" description="Helical" evidence="5">
    <location>
        <begin position="344"/>
        <end position="362"/>
    </location>
</feature>
<feature type="transmembrane region" description="Helical" evidence="5">
    <location>
        <begin position="279"/>
        <end position="304"/>
    </location>
</feature>
<feature type="transmembrane region" description="Helical" evidence="5">
    <location>
        <begin position="52"/>
        <end position="72"/>
    </location>
</feature>
<comment type="caution">
    <text evidence="7">The sequence shown here is derived from an EMBL/GenBank/DDBJ whole genome shotgun (WGS) entry which is preliminary data.</text>
</comment>
<feature type="transmembrane region" description="Helical" evidence="5">
    <location>
        <begin position="236"/>
        <end position="259"/>
    </location>
</feature>
<dbReference type="PANTHER" id="PTHR42718:SF49">
    <property type="entry name" value="EXPORT PROTEIN"/>
    <property type="match status" value="1"/>
</dbReference>
<feature type="transmembrane region" description="Helical" evidence="5">
    <location>
        <begin position="374"/>
        <end position="395"/>
    </location>
</feature>
<evidence type="ECO:0000313" key="8">
    <source>
        <dbReference type="Proteomes" id="UP001595528"/>
    </source>
</evidence>
<accession>A0ABV7L5P4</accession>
<evidence type="ECO:0000256" key="2">
    <source>
        <dbReference type="ARBA" id="ARBA00022692"/>
    </source>
</evidence>
<dbReference type="Pfam" id="PF07690">
    <property type="entry name" value="MFS_1"/>
    <property type="match status" value="1"/>
</dbReference>
<feature type="non-terminal residue" evidence="7">
    <location>
        <position position="468"/>
    </location>
</feature>
<dbReference type="Gene3D" id="1.20.1720.10">
    <property type="entry name" value="Multidrug resistance protein D"/>
    <property type="match status" value="1"/>
</dbReference>
<dbReference type="InterPro" id="IPR011701">
    <property type="entry name" value="MFS"/>
</dbReference>
<feature type="transmembrane region" description="Helical" evidence="5">
    <location>
        <begin position="84"/>
        <end position="103"/>
    </location>
</feature>
<evidence type="ECO:0000259" key="6">
    <source>
        <dbReference type="PROSITE" id="PS50850"/>
    </source>
</evidence>
<keyword evidence="2 5" id="KW-0812">Transmembrane</keyword>
<evidence type="ECO:0000256" key="3">
    <source>
        <dbReference type="ARBA" id="ARBA00022989"/>
    </source>
</evidence>
<organism evidence="7 8">
    <name type="scientific">Marinibaculum pumilum</name>
    <dbReference type="NCBI Taxonomy" id="1766165"/>
    <lineage>
        <taxon>Bacteria</taxon>
        <taxon>Pseudomonadati</taxon>
        <taxon>Pseudomonadota</taxon>
        <taxon>Alphaproteobacteria</taxon>
        <taxon>Rhodospirillales</taxon>
        <taxon>Rhodospirillaceae</taxon>
        <taxon>Marinibaculum</taxon>
    </lineage>
</organism>
<keyword evidence="4 5" id="KW-0472">Membrane</keyword>
<feature type="transmembrane region" description="Helical" evidence="5">
    <location>
        <begin position="211"/>
        <end position="230"/>
    </location>
</feature>
<dbReference type="RefSeq" id="WP_379904181.1">
    <property type="nucleotide sequence ID" value="NZ_JBHRTR010000034.1"/>
</dbReference>
<dbReference type="PANTHER" id="PTHR42718">
    <property type="entry name" value="MAJOR FACILITATOR SUPERFAMILY MULTIDRUG TRANSPORTER MFSC"/>
    <property type="match status" value="1"/>
</dbReference>
<keyword evidence="8" id="KW-1185">Reference proteome</keyword>
<dbReference type="InterPro" id="IPR036259">
    <property type="entry name" value="MFS_trans_sf"/>
</dbReference>